<dbReference type="AlphaFoldDB" id="A0A9P4KG45"/>
<comment type="caution">
    <text evidence="2">The sequence shown here is derived from an EMBL/GenBank/DDBJ whole genome shotgun (WGS) entry which is preliminary data.</text>
</comment>
<protein>
    <submittedName>
        <fullName evidence="2">Uncharacterized protein</fullName>
    </submittedName>
</protein>
<evidence type="ECO:0000256" key="1">
    <source>
        <dbReference type="SAM" id="MobiDB-lite"/>
    </source>
</evidence>
<reference evidence="3" key="1">
    <citation type="journal article" date="2020" name="Stud. Mycol.">
        <title>101 Dothideomycetes genomes: A test case for predicting lifestyles and emergence of pathogens.</title>
        <authorList>
            <person name="Haridas S."/>
            <person name="Albert R."/>
            <person name="Binder M."/>
            <person name="Bloem J."/>
            <person name="LaButti K."/>
            <person name="Salamov A."/>
            <person name="Andreopoulos B."/>
            <person name="Baker S."/>
            <person name="Barry K."/>
            <person name="Bills G."/>
            <person name="Bluhm B."/>
            <person name="Cannon C."/>
            <person name="Castanera R."/>
            <person name="Culley D."/>
            <person name="Daum C."/>
            <person name="Ezra D."/>
            <person name="Gonzalez J."/>
            <person name="Henrissat B."/>
            <person name="Kuo A."/>
            <person name="Liang C."/>
            <person name="Lipzen A."/>
            <person name="Lutzoni F."/>
            <person name="Magnuson J."/>
            <person name="Mondo S."/>
            <person name="Nolan M."/>
            <person name="Ohm R."/>
            <person name="Pangilinan J."/>
            <person name="Park H.-J."/>
            <person name="Ramirez L."/>
            <person name="Alfaro M."/>
            <person name="Sun H."/>
            <person name="Tritt A."/>
            <person name="Yoshinaga Y."/>
            <person name="Zwiers L.-H."/>
            <person name="Turgeon B."/>
            <person name="Goodwin S."/>
            <person name="Spatafora J."/>
            <person name="Crous P."/>
            <person name="Grigoriev I."/>
        </authorList>
    </citation>
    <scope>NUCLEOTIDE SEQUENCE [LARGE SCALE GENOMIC DNA]</scope>
    <source>
        <strain evidence="3">CBS 304.66</strain>
    </source>
</reference>
<organism evidence="2 3">
    <name type="scientific">Lojkania enalia</name>
    <dbReference type="NCBI Taxonomy" id="147567"/>
    <lineage>
        <taxon>Eukaryota</taxon>
        <taxon>Fungi</taxon>
        <taxon>Dikarya</taxon>
        <taxon>Ascomycota</taxon>
        <taxon>Pezizomycotina</taxon>
        <taxon>Dothideomycetes</taxon>
        <taxon>Pleosporomycetidae</taxon>
        <taxon>Pleosporales</taxon>
        <taxon>Pleosporales incertae sedis</taxon>
        <taxon>Lojkania</taxon>
    </lineage>
</organism>
<evidence type="ECO:0000313" key="3">
    <source>
        <dbReference type="Proteomes" id="UP000800093"/>
    </source>
</evidence>
<evidence type="ECO:0000313" key="2">
    <source>
        <dbReference type="EMBL" id="KAF2265810.1"/>
    </source>
</evidence>
<accession>A0A9P4KG45</accession>
<name>A0A9P4KG45_9PLEO</name>
<proteinExistence type="predicted"/>
<keyword evidence="3" id="KW-1185">Reference proteome</keyword>
<gene>
    <name evidence="2" type="ORF">CC78DRAFT_578982</name>
</gene>
<dbReference type="EMBL" id="ML986603">
    <property type="protein sequence ID" value="KAF2265810.1"/>
    <property type="molecule type" value="Genomic_DNA"/>
</dbReference>
<feature type="region of interest" description="Disordered" evidence="1">
    <location>
        <begin position="93"/>
        <end position="119"/>
    </location>
</feature>
<dbReference type="Proteomes" id="UP000800093">
    <property type="component" value="Unassembled WGS sequence"/>
</dbReference>
<feature type="compositionally biased region" description="Low complexity" evidence="1">
    <location>
        <begin position="97"/>
        <end position="111"/>
    </location>
</feature>
<sequence length="213" mass="23719">MWRLIKAPSWRENGVWKGPGCRMTMPVINTPLLMAFRDASAPMHILSLHYVPAARTLRLQASRSPIPPLNCPHAIIIATILCLNGTASRTSLKRQCTSSASPTNPSSTPSTGRHPFIPGPSKTDGLTLRWMTARFMLATLASAGPPLPHRSSLDFLEPFPLNHDLDPKQQVRYHDGWSILRIECCCRTLSHPTLSKADDRKANLEETEQPRKE</sequence>